<comment type="subunit">
    <text evidence="5">Homopolymer.</text>
</comment>
<dbReference type="EMBL" id="BAAAOG010000008">
    <property type="protein sequence ID" value="GAA1966598.1"/>
    <property type="molecule type" value="Genomic_DNA"/>
</dbReference>
<keyword evidence="5" id="KW-0862">Zinc</keyword>
<evidence type="ECO:0000256" key="4">
    <source>
        <dbReference type="ARBA" id="ARBA00022801"/>
    </source>
</evidence>
<keyword evidence="8" id="KW-1185">Reference proteome</keyword>
<evidence type="ECO:0000259" key="6">
    <source>
        <dbReference type="Pfam" id="PF01227"/>
    </source>
</evidence>
<dbReference type="NCBIfam" id="NF006825">
    <property type="entry name" value="PRK09347.1-2"/>
    <property type="match status" value="1"/>
</dbReference>
<keyword evidence="3 5" id="KW-0554">One-carbon metabolism</keyword>
<gene>
    <name evidence="7" type="primary">folE_2</name>
    <name evidence="5" type="synonym">folE</name>
    <name evidence="7" type="ORF">GCM10009776_31990</name>
</gene>
<keyword evidence="5" id="KW-0479">Metal-binding</keyword>
<dbReference type="InterPro" id="IPR020602">
    <property type="entry name" value="GTP_CycHdrlase_I_dom"/>
</dbReference>
<proteinExistence type="inferred from homology"/>
<feature type="binding site" evidence="5">
    <location>
        <position position="95"/>
    </location>
    <ligand>
        <name>Zn(2+)</name>
        <dbReference type="ChEBI" id="CHEBI:29105"/>
    </ligand>
</feature>
<dbReference type="Pfam" id="PF01227">
    <property type="entry name" value="GTP_cyclohydroI"/>
    <property type="match status" value="1"/>
</dbReference>
<keyword evidence="5" id="KW-0547">Nucleotide-binding</keyword>
<dbReference type="SUPFAM" id="SSF55620">
    <property type="entry name" value="Tetrahydrobiopterin biosynthesis enzymes-like"/>
    <property type="match status" value="1"/>
</dbReference>
<dbReference type="NCBIfam" id="NF006826">
    <property type="entry name" value="PRK09347.1-3"/>
    <property type="match status" value="1"/>
</dbReference>
<feature type="binding site" evidence="5">
    <location>
        <position position="92"/>
    </location>
    <ligand>
        <name>Zn(2+)</name>
        <dbReference type="ChEBI" id="CHEBI:29105"/>
    </ligand>
</feature>
<sequence>MTPNVAEHPIARLVPRETPGFDRDRAEAAVEDLLQALGHDTDDAHLGDTPRRVVSALREMLTPEEFSFTTFPNEAEYDEVVIVRGIRFTSLCSHHLLPFHGVADVGYVPGDRLVGLSKLARVVDWHARAPQVQERLTVQIAEELEERLAARGVGVVLRAEHICMSMRGARVSGTTTVTSAFRGELATDAAFRAHFRAAGMSDQEEPWRTS</sequence>
<protein>
    <recommendedName>
        <fullName evidence="5">GTP cyclohydrolase 1</fullName>
        <ecNumber evidence="5">3.5.4.16</ecNumber>
    </recommendedName>
    <alternativeName>
        <fullName evidence="5">GTP cyclohydrolase I</fullName>
        <shortName evidence="5">GTP-CH-I</shortName>
    </alternativeName>
</protein>
<dbReference type="RefSeq" id="WP_344096510.1">
    <property type="nucleotide sequence ID" value="NZ_BAAAOG010000008.1"/>
</dbReference>
<comment type="caution">
    <text evidence="7">The sequence shown here is derived from an EMBL/GenBank/DDBJ whole genome shotgun (WGS) entry which is preliminary data.</text>
</comment>
<dbReference type="Gene3D" id="1.10.286.10">
    <property type="match status" value="1"/>
</dbReference>
<comment type="pathway">
    <text evidence="2 5">Cofactor biosynthesis; 7,8-dihydroneopterin triphosphate biosynthesis; 7,8-dihydroneopterin triphosphate from GTP: step 1/1.</text>
</comment>
<reference evidence="7 8" key="1">
    <citation type="journal article" date="2019" name="Int. J. Syst. Evol. Microbiol.">
        <title>The Global Catalogue of Microorganisms (GCM) 10K type strain sequencing project: providing services to taxonomists for standard genome sequencing and annotation.</title>
        <authorList>
            <consortium name="The Broad Institute Genomics Platform"/>
            <consortium name="The Broad Institute Genome Sequencing Center for Infectious Disease"/>
            <person name="Wu L."/>
            <person name="Ma J."/>
        </authorList>
    </citation>
    <scope>NUCLEOTIDE SEQUENCE [LARGE SCALE GENOMIC DNA]</scope>
    <source>
        <strain evidence="7 8">JCM 14901</strain>
    </source>
</reference>
<comment type="catalytic activity">
    <reaction evidence="1 5">
        <text>GTP + H2O = 7,8-dihydroneopterin 3'-triphosphate + formate + H(+)</text>
        <dbReference type="Rhea" id="RHEA:17473"/>
        <dbReference type="ChEBI" id="CHEBI:15377"/>
        <dbReference type="ChEBI" id="CHEBI:15378"/>
        <dbReference type="ChEBI" id="CHEBI:15740"/>
        <dbReference type="ChEBI" id="CHEBI:37565"/>
        <dbReference type="ChEBI" id="CHEBI:58462"/>
        <dbReference type="EC" id="3.5.4.16"/>
    </reaction>
</comment>
<comment type="similarity">
    <text evidence="5">Belongs to the GTP cyclohydrolase I family.</text>
</comment>
<evidence type="ECO:0000313" key="8">
    <source>
        <dbReference type="Proteomes" id="UP001499933"/>
    </source>
</evidence>
<feature type="binding site" evidence="5">
    <location>
        <position position="163"/>
    </location>
    <ligand>
        <name>Zn(2+)</name>
        <dbReference type="ChEBI" id="CHEBI:29105"/>
    </ligand>
</feature>
<dbReference type="Gene3D" id="3.30.1130.10">
    <property type="match status" value="1"/>
</dbReference>
<accession>A0ABN2RBK3</accession>
<name>A0ABN2RBK3_9MICO</name>
<keyword evidence="5" id="KW-0342">GTP-binding</keyword>
<evidence type="ECO:0000256" key="1">
    <source>
        <dbReference type="ARBA" id="ARBA00001052"/>
    </source>
</evidence>
<dbReference type="Proteomes" id="UP001499933">
    <property type="component" value="Unassembled WGS sequence"/>
</dbReference>
<dbReference type="InterPro" id="IPR043134">
    <property type="entry name" value="GTP-CH-I_N"/>
</dbReference>
<evidence type="ECO:0000313" key="7">
    <source>
        <dbReference type="EMBL" id="GAA1966598.1"/>
    </source>
</evidence>
<dbReference type="HAMAP" id="MF_00223">
    <property type="entry name" value="FolE"/>
    <property type="match status" value="1"/>
</dbReference>
<evidence type="ECO:0000256" key="3">
    <source>
        <dbReference type="ARBA" id="ARBA00022563"/>
    </source>
</evidence>
<dbReference type="InterPro" id="IPR001474">
    <property type="entry name" value="GTP_CycHdrlase_I"/>
</dbReference>
<dbReference type="PANTHER" id="PTHR11109">
    <property type="entry name" value="GTP CYCLOHYDROLASE I"/>
    <property type="match status" value="1"/>
</dbReference>
<evidence type="ECO:0000256" key="2">
    <source>
        <dbReference type="ARBA" id="ARBA00005080"/>
    </source>
</evidence>
<dbReference type="EC" id="3.5.4.16" evidence="5"/>
<evidence type="ECO:0000256" key="5">
    <source>
        <dbReference type="HAMAP-Rule" id="MF_00223"/>
    </source>
</evidence>
<feature type="domain" description="GTP cyclohydrolase I" evidence="6">
    <location>
        <begin position="27"/>
        <end position="196"/>
    </location>
</feature>
<dbReference type="PANTHER" id="PTHR11109:SF7">
    <property type="entry name" value="GTP CYCLOHYDROLASE 1"/>
    <property type="match status" value="1"/>
</dbReference>
<organism evidence="7 8">
    <name type="scientific">Microbacterium deminutum</name>
    <dbReference type="NCBI Taxonomy" id="344164"/>
    <lineage>
        <taxon>Bacteria</taxon>
        <taxon>Bacillati</taxon>
        <taxon>Actinomycetota</taxon>
        <taxon>Actinomycetes</taxon>
        <taxon>Micrococcales</taxon>
        <taxon>Microbacteriaceae</taxon>
        <taxon>Microbacterium</taxon>
    </lineage>
</organism>
<keyword evidence="4 5" id="KW-0378">Hydrolase</keyword>
<dbReference type="InterPro" id="IPR043133">
    <property type="entry name" value="GTP-CH-I_C/QueF"/>
</dbReference>